<dbReference type="Proteomes" id="UP001053296">
    <property type="component" value="Chromosome"/>
</dbReference>
<keyword evidence="6" id="KW-1185">Reference proteome</keyword>
<evidence type="ECO:0000313" key="6">
    <source>
        <dbReference type="Proteomes" id="UP001053296"/>
    </source>
</evidence>
<evidence type="ECO:0000259" key="4">
    <source>
        <dbReference type="Pfam" id="PF00535"/>
    </source>
</evidence>
<evidence type="ECO:0000313" key="5">
    <source>
        <dbReference type="EMBL" id="BCS88474.1"/>
    </source>
</evidence>
<dbReference type="Gene3D" id="3.90.550.10">
    <property type="entry name" value="Spore Coat Polysaccharide Biosynthesis Protein SpsA, Chain A"/>
    <property type="match status" value="1"/>
</dbReference>
<dbReference type="EMBL" id="AP024485">
    <property type="protein sequence ID" value="BCS88474.1"/>
    <property type="molecule type" value="Genomic_DNA"/>
</dbReference>
<gene>
    <name evidence="5" type="ORF">PSDVSF_17160</name>
</gene>
<keyword evidence="3 5" id="KW-0808">Transferase</keyword>
<evidence type="ECO:0000256" key="1">
    <source>
        <dbReference type="ARBA" id="ARBA00006739"/>
    </source>
</evidence>
<keyword evidence="2" id="KW-0328">Glycosyltransferase</keyword>
<dbReference type="InterPro" id="IPR029044">
    <property type="entry name" value="Nucleotide-diphossugar_trans"/>
</dbReference>
<dbReference type="SUPFAM" id="SSF53448">
    <property type="entry name" value="Nucleotide-diphospho-sugar transferases"/>
    <property type="match status" value="1"/>
</dbReference>
<dbReference type="Pfam" id="PF00535">
    <property type="entry name" value="Glycos_transf_2"/>
    <property type="match status" value="1"/>
</dbReference>
<name>A0ABM8HZ51_9BACT</name>
<sequence length="525" mass="57383">MDSANTDSLSAAWRALPEGLKTKLRLGFTGKSHLLDIAGWCLRSGNLALNPIANNAIETAVRENPLDGAMAAELLALAPIRTLLNPDIVTRLTSLSTNWRIPADLEDYRHHLATRDFAAIKTYITQAVADDPDNLYWMEQATTIGCIDNDIEFCTESLNKNTANGVEKNISDTETTVTALFTPQATPKAQALMNAVAATPWNIHLALRAYDTLKGICNKRAALPGTTAILLYSWNKAAELDATLASLLESDLGNASIFVLNNGSTDGTADMLDKWSERFASELGAARFTVITLPVNIGAAAARNWLMHLEAVQTHDFICYLDDDVELPVDWLPRLGAAVDEYPEAGVWGCKVVDHANTVLMQSADTHLLAAPEPTMDLGRAAPNPFRLSDLHIQTLDSGLFDFMRPCASVTGCCHLFRTTTLLESGDFALQLSPSQYDDMEHDLRLCEAELFPVYQGHLTVHHKKRSGAASRTSMQEEGNALGNKYKMQTMHEAGDIAAAMQAEQQLLEGDILRKLAFLDEWGTA</sequence>
<dbReference type="InterPro" id="IPR001173">
    <property type="entry name" value="Glyco_trans_2-like"/>
</dbReference>
<dbReference type="PANTHER" id="PTHR43179">
    <property type="entry name" value="RHAMNOSYLTRANSFERASE WBBL"/>
    <property type="match status" value="1"/>
</dbReference>
<feature type="domain" description="Glycosyltransferase 2-like" evidence="4">
    <location>
        <begin position="233"/>
        <end position="367"/>
    </location>
</feature>
<reference evidence="5" key="1">
    <citation type="journal article" date="2022" name="Arch. Microbiol.">
        <title>Pseudodesulfovibrio sediminis sp. nov., a mesophilic and neutrophilic sulfate-reducing bacterium isolated from sediment of a brackish lake.</title>
        <authorList>
            <person name="Takahashi A."/>
            <person name="Kojima H."/>
            <person name="Watanabe M."/>
            <person name="Fukui M."/>
        </authorList>
    </citation>
    <scope>NUCLEOTIDE SEQUENCE</scope>
    <source>
        <strain evidence="5">SF6</strain>
    </source>
</reference>
<dbReference type="PANTHER" id="PTHR43179:SF12">
    <property type="entry name" value="GALACTOFURANOSYLTRANSFERASE GLFT2"/>
    <property type="match status" value="1"/>
</dbReference>
<proteinExistence type="inferred from homology"/>
<organism evidence="5 6">
    <name type="scientific">Pseudodesulfovibrio sediminis</name>
    <dbReference type="NCBI Taxonomy" id="2810563"/>
    <lineage>
        <taxon>Bacteria</taxon>
        <taxon>Pseudomonadati</taxon>
        <taxon>Thermodesulfobacteriota</taxon>
        <taxon>Desulfovibrionia</taxon>
        <taxon>Desulfovibrionales</taxon>
        <taxon>Desulfovibrionaceae</taxon>
    </lineage>
</organism>
<dbReference type="RefSeq" id="WP_229596474.1">
    <property type="nucleotide sequence ID" value="NZ_AP024485.1"/>
</dbReference>
<evidence type="ECO:0000256" key="2">
    <source>
        <dbReference type="ARBA" id="ARBA00022676"/>
    </source>
</evidence>
<dbReference type="CDD" id="cd00761">
    <property type="entry name" value="Glyco_tranf_GTA_type"/>
    <property type="match status" value="1"/>
</dbReference>
<accession>A0ABM8HZ51</accession>
<protein>
    <submittedName>
        <fullName evidence="5">Glycosyl transferase family 2</fullName>
    </submittedName>
</protein>
<evidence type="ECO:0000256" key="3">
    <source>
        <dbReference type="ARBA" id="ARBA00022679"/>
    </source>
</evidence>
<dbReference type="GO" id="GO:0016740">
    <property type="term" value="F:transferase activity"/>
    <property type="evidence" value="ECO:0007669"/>
    <property type="project" value="UniProtKB-KW"/>
</dbReference>
<comment type="similarity">
    <text evidence="1">Belongs to the glycosyltransferase 2 family.</text>
</comment>